<dbReference type="PANTHER" id="PTHR43776">
    <property type="entry name" value="TRANSPORT ATP-BINDING PROTEIN"/>
    <property type="match status" value="1"/>
</dbReference>
<comment type="similarity">
    <text evidence="1">Belongs to the ABC transporter superfamily.</text>
</comment>
<feature type="compositionally biased region" description="Basic and acidic residues" evidence="5">
    <location>
        <begin position="489"/>
        <end position="499"/>
    </location>
</feature>
<feature type="compositionally biased region" description="Low complexity" evidence="5">
    <location>
        <begin position="386"/>
        <end position="409"/>
    </location>
</feature>
<dbReference type="SMART" id="SM00382">
    <property type="entry name" value="AAA"/>
    <property type="match status" value="1"/>
</dbReference>
<dbReference type="PROSITE" id="PS00211">
    <property type="entry name" value="ABC_TRANSPORTER_1"/>
    <property type="match status" value="1"/>
</dbReference>
<evidence type="ECO:0000259" key="6">
    <source>
        <dbReference type="PROSITE" id="PS50893"/>
    </source>
</evidence>
<dbReference type="InterPro" id="IPR027417">
    <property type="entry name" value="P-loop_NTPase"/>
</dbReference>
<name>A0ABP9K326_9ACTN</name>
<feature type="compositionally biased region" description="Low complexity" evidence="5">
    <location>
        <begin position="567"/>
        <end position="588"/>
    </location>
</feature>
<feature type="region of interest" description="Disordered" evidence="5">
    <location>
        <begin position="386"/>
        <end position="642"/>
    </location>
</feature>
<accession>A0ABP9K326</accession>
<feature type="compositionally biased region" description="Basic residues" evidence="5">
    <location>
        <begin position="590"/>
        <end position="612"/>
    </location>
</feature>
<evidence type="ECO:0000256" key="2">
    <source>
        <dbReference type="ARBA" id="ARBA00022448"/>
    </source>
</evidence>
<dbReference type="PROSITE" id="PS50893">
    <property type="entry name" value="ABC_TRANSPORTER_2"/>
    <property type="match status" value="1"/>
</dbReference>
<dbReference type="NCBIfam" id="TIGR01727">
    <property type="entry name" value="oligo_HPY"/>
    <property type="match status" value="1"/>
</dbReference>
<gene>
    <name evidence="7" type="ORF">GCM10023336_17970</name>
</gene>
<feature type="compositionally biased region" description="Low complexity" evidence="5">
    <location>
        <begin position="416"/>
        <end position="463"/>
    </location>
</feature>
<dbReference type="EMBL" id="BAABKC010000025">
    <property type="protein sequence ID" value="GAA5050321.1"/>
    <property type="molecule type" value="Genomic_DNA"/>
</dbReference>
<dbReference type="InterPro" id="IPR050319">
    <property type="entry name" value="ABC_transp_ATP-bind"/>
</dbReference>
<comment type="caution">
    <text evidence="7">The sequence shown here is derived from an EMBL/GenBank/DDBJ whole genome shotgun (WGS) entry which is preliminary data.</text>
</comment>
<protein>
    <recommendedName>
        <fullName evidence="6">ABC transporter domain-containing protein</fullName>
    </recommendedName>
</protein>
<dbReference type="Pfam" id="PF08352">
    <property type="entry name" value="oligo_HPY"/>
    <property type="match status" value="1"/>
</dbReference>
<dbReference type="PANTHER" id="PTHR43776:SF7">
    <property type="entry name" value="D,D-DIPEPTIDE TRANSPORT ATP-BINDING PROTEIN DDPF-RELATED"/>
    <property type="match status" value="1"/>
</dbReference>
<evidence type="ECO:0000256" key="1">
    <source>
        <dbReference type="ARBA" id="ARBA00005417"/>
    </source>
</evidence>
<dbReference type="InterPro" id="IPR013563">
    <property type="entry name" value="Oligopep_ABC_C"/>
</dbReference>
<dbReference type="InterPro" id="IPR017871">
    <property type="entry name" value="ABC_transporter-like_CS"/>
</dbReference>
<proteinExistence type="inferred from homology"/>
<dbReference type="Gene3D" id="3.40.50.300">
    <property type="entry name" value="P-loop containing nucleotide triphosphate hydrolases"/>
    <property type="match status" value="1"/>
</dbReference>
<feature type="compositionally biased region" description="Basic and acidic residues" evidence="5">
    <location>
        <begin position="632"/>
        <end position="642"/>
    </location>
</feature>
<dbReference type="InterPro" id="IPR003593">
    <property type="entry name" value="AAA+_ATPase"/>
</dbReference>
<evidence type="ECO:0000256" key="4">
    <source>
        <dbReference type="ARBA" id="ARBA00022840"/>
    </source>
</evidence>
<evidence type="ECO:0000256" key="3">
    <source>
        <dbReference type="ARBA" id="ARBA00022741"/>
    </source>
</evidence>
<reference evidence="8" key="1">
    <citation type="journal article" date="2019" name="Int. J. Syst. Evol. Microbiol.">
        <title>The Global Catalogue of Microorganisms (GCM) 10K type strain sequencing project: providing services to taxonomists for standard genome sequencing and annotation.</title>
        <authorList>
            <consortium name="The Broad Institute Genomics Platform"/>
            <consortium name="The Broad Institute Genome Sequencing Center for Infectious Disease"/>
            <person name="Wu L."/>
            <person name="Ma J."/>
        </authorList>
    </citation>
    <scope>NUCLEOTIDE SEQUENCE [LARGE SCALE GENOMIC DNA]</scope>
    <source>
        <strain evidence="8">JCM 18410</strain>
    </source>
</reference>
<dbReference type="CDD" id="cd03257">
    <property type="entry name" value="ABC_NikE_OppD_transporters"/>
    <property type="match status" value="1"/>
</dbReference>
<keyword evidence="3" id="KW-0547">Nucleotide-binding</keyword>
<keyword evidence="8" id="KW-1185">Reference proteome</keyword>
<feature type="compositionally biased region" description="Low complexity" evidence="5">
    <location>
        <begin position="512"/>
        <end position="560"/>
    </location>
</feature>
<keyword evidence="4" id="KW-0067">ATP-binding</keyword>
<evidence type="ECO:0000313" key="7">
    <source>
        <dbReference type="EMBL" id="GAA5050321.1"/>
    </source>
</evidence>
<feature type="domain" description="ABC transporter" evidence="6">
    <location>
        <begin position="28"/>
        <end position="278"/>
    </location>
</feature>
<dbReference type="Proteomes" id="UP001500124">
    <property type="component" value="Unassembled WGS sequence"/>
</dbReference>
<evidence type="ECO:0000256" key="5">
    <source>
        <dbReference type="SAM" id="MobiDB-lite"/>
    </source>
</evidence>
<dbReference type="NCBIfam" id="NF008453">
    <property type="entry name" value="PRK11308.1"/>
    <property type="match status" value="1"/>
</dbReference>
<evidence type="ECO:0000313" key="8">
    <source>
        <dbReference type="Proteomes" id="UP001500124"/>
    </source>
</evidence>
<organism evidence="7 8">
    <name type="scientific">Streptomyces similanensis</name>
    <dbReference type="NCBI Taxonomy" id="1274988"/>
    <lineage>
        <taxon>Bacteria</taxon>
        <taxon>Bacillati</taxon>
        <taxon>Actinomycetota</taxon>
        <taxon>Actinomycetes</taxon>
        <taxon>Kitasatosporales</taxon>
        <taxon>Streptomycetaceae</taxon>
        <taxon>Streptomyces</taxon>
    </lineage>
</organism>
<dbReference type="Pfam" id="PF00005">
    <property type="entry name" value="ABC_tran"/>
    <property type="match status" value="1"/>
</dbReference>
<sequence length="642" mass="66833">MSETKKTDAAAEAAEPKRAADDDREVLLKVTGLTKHFPIKKGILQRQVAAVKAVDGIDFEVRKGETLGVVGESGCGKSTMGRVVTRLQDPTGGTIHFEGRDITRLSAGQMRPLRRDIQMIFQDPYGSLNPRHTIGSIVSAPFRLQNVTPEGGVKKEVQRLLELVGLSPEHYNRYPHEFSGGQRQRIGIARALALKPKLVVADEPVSALDVSIQAQVVNLMDDLQQELGLTYVIIAHDLSVVRHVSDRIAVMYLGKIVELADRTSLYEAPMHPYTKALMSAVPVPDPKRRGQKSERILLKGDVPSPIAPPSGCRFHTRCWKATQICKTTEPQLVELKPGQRVACHHPENFADQAPQDTVLLSAAKEAAELVPEEALAKSAETSAAVAAAQPSTADEPAAAPAAEVTKAEPVADESAADAPAKPAQADTPAVTGADAKPAAETAAETTEPKPVVAAESEAEALAAEESKAAEADGETEPAPLAKTPAGTEAEAKPAAEKTESAPAGTADVEAKSTPAAASDAETPAEAEPKPVAAAEPATDVEGPAEAEPAAADAAEPAPVGKAEPVSATPAAEPKAEAAEPVPAVAEAKPAAKKRAPAKKAPAKRAPAKKAAAKKAATADAARDGDAAQDGEGDSRADRTGQE</sequence>
<keyword evidence="2" id="KW-0813">Transport</keyword>
<feature type="region of interest" description="Disordered" evidence="5">
    <location>
        <begin position="1"/>
        <end position="21"/>
    </location>
</feature>
<dbReference type="SUPFAM" id="SSF52540">
    <property type="entry name" value="P-loop containing nucleoside triphosphate hydrolases"/>
    <property type="match status" value="1"/>
</dbReference>
<dbReference type="InterPro" id="IPR003439">
    <property type="entry name" value="ABC_transporter-like_ATP-bd"/>
</dbReference>